<name>A0AB38CWY8_9MYCO</name>
<dbReference type="EMBL" id="FSHM01000002">
    <property type="protein sequence ID" value="SIA64474.1"/>
    <property type="molecule type" value="Genomic_DNA"/>
</dbReference>
<dbReference type="SUPFAM" id="SSF50494">
    <property type="entry name" value="Trypsin-like serine proteases"/>
    <property type="match status" value="1"/>
</dbReference>
<dbReference type="RefSeq" id="WP_234797633.1">
    <property type="nucleotide sequence ID" value="NZ_CAACXP010000006.1"/>
</dbReference>
<evidence type="ECO:0000313" key="1">
    <source>
        <dbReference type="EMBL" id="SIA64474.1"/>
    </source>
</evidence>
<dbReference type="InterPro" id="IPR009003">
    <property type="entry name" value="Peptidase_S1_PA"/>
</dbReference>
<dbReference type="InterPro" id="IPR043504">
    <property type="entry name" value="Peptidase_S1_PA_chymotrypsin"/>
</dbReference>
<reference evidence="1 2" key="1">
    <citation type="submission" date="2016-11" db="EMBL/GenBank/DDBJ databases">
        <authorList>
            <consortium name="Pathogen Informatics"/>
        </authorList>
    </citation>
    <scope>NUCLEOTIDE SEQUENCE [LARGE SCALE GENOMIC DNA]</scope>
    <source>
        <strain evidence="1 2">104</strain>
    </source>
</reference>
<organism evidence="1 2">
    <name type="scientific">Mycobacteroides abscessus subsp. abscessus</name>
    <dbReference type="NCBI Taxonomy" id="1185650"/>
    <lineage>
        <taxon>Bacteria</taxon>
        <taxon>Bacillati</taxon>
        <taxon>Actinomycetota</taxon>
        <taxon>Actinomycetes</taxon>
        <taxon>Mycobacteriales</taxon>
        <taxon>Mycobacteriaceae</taxon>
        <taxon>Mycobacteroides</taxon>
        <taxon>Mycobacteroides abscessus</taxon>
    </lineage>
</organism>
<gene>
    <name evidence="1" type="ORF">SAMEA2070301_01746</name>
</gene>
<protein>
    <submittedName>
        <fullName evidence="1">Uncharacterized protein</fullName>
    </submittedName>
</protein>
<sequence>MRAVRRVVVGALVAVLVGMVVPPVAQAKNLLVVGMPISFSSGTCSLGFFGFNARGDRLAVTSGHCAGGADELVYSKNGVEIGRVVAWLEDVSDGHGKLVGARGYTVFSVYKRFSLEPYFTGLGTIDEGDWVTKYGERSGKTRGRITKVKYNSDRPDLSLVYSDMVQLPGDSGCPWVTSGPTLVAMGSSGNQEQLGGGAGSQAQPIGSVIRLIKEQAGVWGDGFKVWIGD</sequence>
<dbReference type="Gene3D" id="2.40.10.10">
    <property type="entry name" value="Trypsin-like serine proteases"/>
    <property type="match status" value="2"/>
</dbReference>
<comment type="caution">
    <text evidence="1">The sequence shown here is derived from an EMBL/GenBank/DDBJ whole genome shotgun (WGS) entry which is preliminary data.</text>
</comment>
<evidence type="ECO:0000313" key="2">
    <source>
        <dbReference type="Proteomes" id="UP000185210"/>
    </source>
</evidence>
<dbReference type="Proteomes" id="UP000185210">
    <property type="component" value="Unassembled WGS sequence"/>
</dbReference>
<dbReference type="AlphaFoldDB" id="A0AB38CWY8"/>
<proteinExistence type="predicted"/>
<accession>A0AB38CWY8</accession>